<dbReference type="EMBL" id="NMUH01003400">
    <property type="protein sequence ID" value="MQM05387.1"/>
    <property type="molecule type" value="Genomic_DNA"/>
</dbReference>
<evidence type="ECO:0000313" key="1">
    <source>
        <dbReference type="EMBL" id="MQM05387.1"/>
    </source>
</evidence>
<name>A0A843WD77_COLES</name>
<accession>A0A843WD77</accession>
<evidence type="ECO:0000313" key="2">
    <source>
        <dbReference type="Proteomes" id="UP000652761"/>
    </source>
</evidence>
<gene>
    <name evidence="1" type="ORF">Taro_038188</name>
</gene>
<proteinExistence type="predicted"/>
<dbReference type="Proteomes" id="UP000652761">
    <property type="component" value="Unassembled WGS sequence"/>
</dbReference>
<sequence>MALLLGVVDGFRFCAATLWALQERRLSTVFSTASCAVRSLTISLIQFASILRRRATAASQAALFGFRIRCGGFLTHVGHIGRDGDLLGVIRHVFLIPTSGQFFYGYTKEKTGERLCGFPGGFRCGSSRVDMFSPREARVEREKRRGIAVLRVLREGSTTPTVVTSPVGCPRFSVSQAVSSGLVSVLVLYRRVASEAHPYSPQARARRRFRYRLPVQGRAVAVLGQHLQQYSFRSSVVSFLSCTRLPRGMPQAPEVEMADIRDWGGGGEDPEESTQRMIERIWESLTDIRMRMDQQAPVPPAVVPPVAGVPVAPVAPPSGVEVPYVAPVPPPPAMAAEEPVMQVEKFLRLQPPTYTWGPNPDTTEH</sequence>
<protein>
    <submittedName>
        <fullName evidence="1">Uncharacterized protein</fullName>
    </submittedName>
</protein>
<keyword evidence="2" id="KW-1185">Reference proteome</keyword>
<dbReference type="AlphaFoldDB" id="A0A843WD77"/>
<dbReference type="OrthoDB" id="10469705at2759"/>
<organism evidence="1 2">
    <name type="scientific">Colocasia esculenta</name>
    <name type="common">Wild taro</name>
    <name type="synonym">Arum esculentum</name>
    <dbReference type="NCBI Taxonomy" id="4460"/>
    <lineage>
        <taxon>Eukaryota</taxon>
        <taxon>Viridiplantae</taxon>
        <taxon>Streptophyta</taxon>
        <taxon>Embryophyta</taxon>
        <taxon>Tracheophyta</taxon>
        <taxon>Spermatophyta</taxon>
        <taxon>Magnoliopsida</taxon>
        <taxon>Liliopsida</taxon>
        <taxon>Araceae</taxon>
        <taxon>Aroideae</taxon>
        <taxon>Colocasieae</taxon>
        <taxon>Colocasia</taxon>
    </lineage>
</organism>
<reference evidence="1" key="1">
    <citation type="submission" date="2017-07" db="EMBL/GenBank/DDBJ databases">
        <title>Taro Niue Genome Assembly and Annotation.</title>
        <authorList>
            <person name="Atibalentja N."/>
            <person name="Keating K."/>
            <person name="Fields C.J."/>
        </authorList>
    </citation>
    <scope>NUCLEOTIDE SEQUENCE</scope>
    <source>
        <strain evidence="1">Niue_2</strain>
        <tissue evidence="1">Leaf</tissue>
    </source>
</reference>
<comment type="caution">
    <text evidence="1">The sequence shown here is derived from an EMBL/GenBank/DDBJ whole genome shotgun (WGS) entry which is preliminary data.</text>
</comment>